<keyword evidence="3 6" id="KW-0223">Dioxygenase</keyword>
<evidence type="ECO:0000256" key="3">
    <source>
        <dbReference type="ARBA" id="ARBA00022964"/>
    </source>
</evidence>
<feature type="region of interest" description="Disordered" evidence="7">
    <location>
        <begin position="236"/>
        <end position="267"/>
    </location>
</feature>
<dbReference type="InterPro" id="IPR020833">
    <property type="entry name" value="LipOase_Fe_BS"/>
</dbReference>
<evidence type="ECO:0000256" key="6">
    <source>
        <dbReference type="RuleBase" id="RU003974"/>
    </source>
</evidence>
<comment type="similarity">
    <text evidence="6">Belongs to the lipoxygenase family.</text>
</comment>
<dbReference type="Gene3D" id="3.10.450.60">
    <property type="match status" value="1"/>
</dbReference>
<reference evidence="9 10" key="1">
    <citation type="journal article" date="2024" name="Nat. Commun.">
        <title>Phylogenomics reveals the evolutionary origins of lichenization in chlorophyte algae.</title>
        <authorList>
            <person name="Puginier C."/>
            <person name="Libourel C."/>
            <person name="Otte J."/>
            <person name="Skaloud P."/>
            <person name="Haon M."/>
            <person name="Grisel S."/>
            <person name="Petersen M."/>
            <person name="Berrin J.G."/>
            <person name="Delaux P.M."/>
            <person name="Dal Grande F."/>
            <person name="Keller J."/>
        </authorList>
    </citation>
    <scope>NUCLEOTIDE SEQUENCE [LARGE SCALE GENOMIC DNA]</scope>
    <source>
        <strain evidence="9 10">SAG 2145</strain>
    </source>
</reference>
<comment type="cofactor">
    <cofactor evidence="1 6">
        <name>Fe cation</name>
        <dbReference type="ChEBI" id="CHEBI:24875"/>
    </cofactor>
</comment>
<dbReference type="Gene3D" id="1.20.245.10">
    <property type="entry name" value="Lipoxygenase-1, Domain 5"/>
    <property type="match status" value="1"/>
</dbReference>
<protein>
    <recommendedName>
        <fullName evidence="8">Lipoxygenase domain-containing protein</fullName>
    </recommendedName>
</protein>
<comment type="caution">
    <text evidence="9">The sequence shown here is derived from an EMBL/GenBank/DDBJ whole genome shotgun (WGS) entry which is preliminary data.</text>
</comment>
<dbReference type="InterPro" id="IPR013819">
    <property type="entry name" value="LipOase_C"/>
</dbReference>
<accession>A0AAW1QDQ0</accession>
<dbReference type="GO" id="GO:0034440">
    <property type="term" value="P:lipid oxidation"/>
    <property type="evidence" value="ECO:0007669"/>
    <property type="project" value="InterPro"/>
</dbReference>
<sequence length="874" mass="98649">MKSVQLQSHLQQPHSRKLRKTCHSSRGPLHRVAFQGARLVHNRRGLQVFASSRGTAVLERSQAAEFSGGHVQLRSESARAIKVNITLTNPGSFSPELNWGKVVLIGDNGKQSEPAQFWGFKGFTVSQLWGEEPKEFTLEAVVQVPDGYGTTGAVKIQDLSLFVADDRFWLKKNRSEWRTIFVNKAYLPSQTPSGLQDLRAKELRTLSCEDSDARLPADRVYDYDVYNDLGTEQLARPTLGGKDNPYPRRERTGRPLSNNAEGKEFETGFPEGDTKLAKIWNKLNQKKFYIPMDEEFSASKQTYFQKDTIFDALPIIITTLASKFLKDSGVKKAFSSIPAVGLFYQDEVWKEATTIPGALKLRAPTPLVYEGRTTAWDTDQEVGRQALAGQNPCMLEALRELSKDSAITEDSLAGSVEGHDVQELLAGGERLFQVDYSVLSQFLPEINSQKGEDGKPLVFMYATRAVFYLNDEGLLKPIALELIDVPDASMKKEPTVYTPSGDTHLWRLAKTFFASNDSGYHQLISHWLRTHCATEPYIIATHRQLSALHPVYALLHPHFKYTMPINRNARQNLVNAGGVIESTFAPGQYAMRISSAVYGLSWRFDQEALPADLLKRGMLTEDTGGDIKWKGKRYRRVLADYPYADDGLLIWDALQKYFSKYLKIYYPDTKTLQSDTEILAWWQEIKDKGHPDKKEGWPELKTVDDLCLILTTMVWVASGHHAAVNFGQYSYSGYMPNHPSSTHARMPNPNSQLKEDKEAWAAFKDNPDKTFLEIVSTREEALRVMVVVQLLSTYDPDEEFLGVRTEGWSSNNDVLDAWKEFKTNVEKIGEKIKKRNGNVDNKARFPDYNLLAPAGDDDMHELIRGHGIPNSISI</sequence>
<dbReference type="PANTHER" id="PTHR11771">
    <property type="entry name" value="LIPOXYGENASE"/>
    <property type="match status" value="1"/>
</dbReference>
<dbReference type="Pfam" id="PF00305">
    <property type="entry name" value="Lipoxygenase"/>
    <property type="match status" value="1"/>
</dbReference>
<keyword evidence="4 6" id="KW-0560">Oxidoreductase</keyword>
<dbReference type="InterPro" id="IPR000907">
    <property type="entry name" value="LipOase"/>
</dbReference>
<evidence type="ECO:0000256" key="1">
    <source>
        <dbReference type="ARBA" id="ARBA00001962"/>
    </source>
</evidence>
<evidence type="ECO:0000256" key="4">
    <source>
        <dbReference type="ARBA" id="ARBA00023002"/>
    </source>
</evidence>
<name>A0AAW1QDQ0_9CHLO</name>
<dbReference type="GO" id="GO:0046872">
    <property type="term" value="F:metal ion binding"/>
    <property type="evidence" value="ECO:0007669"/>
    <property type="project" value="UniProtKB-KW"/>
</dbReference>
<dbReference type="InterPro" id="IPR001246">
    <property type="entry name" value="LipOase_plant"/>
</dbReference>
<feature type="compositionally biased region" description="Polar residues" evidence="7">
    <location>
        <begin position="1"/>
        <end position="13"/>
    </location>
</feature>
<evidence type="ECO:0000256" key="5">
    <source>
        <dbReference type="ARBA" id="ARBA00023004"/>
    </source>
</evidence>
<evidence type="ECO:0000256" key="2">
    <source>
        <dbReference type="ARBA" id="ARBA00022723"/>
    </source>
</evidence>
<dbReference type="AlphaFoldDB" id="A0AAW1QDQ0"/>
<proteinExistence type="inferred from homology"/>
<dbReference type="Proteomes" id="UP001438707">
    <property type="component" value="Unassembled WGS sequence"/>
</dbReference>
<dbReference type="SUPFAM" id="SSF48484">
    <property type="entry name" value="Lipoxigenase"/>
    <property type="match status" value="1"/>
</dbReference>
<evidence type="ECO:0000256" key="7">
    <source>
        <dbReference type="SAM" id="MobiDB-lite"/>
    </source>
</evidence>
<feature type="domain" description="Lipoxygenase" evidence="8">
    <location>
        <begin position="185"/>
        <end position="874"/>
    </location>
</feature>
<dbReference type="GO" id="GO:0016702">
    <property type="term" value="F:oxidoreductase activity, acting on single donors with incorporation of molecular oxygen, incorporation of two atoms of oxygen"/>
    <property type="evidence" value="ECO:0007669"/>
    <property type="project" value="InterPro"/>
</dbReference>
<gene>
    <name evidence="9" type="ORF">WJX74_005150</name>
</gene>
<organism evidence="9 10">
    <name type="scientific">Apatococcus lobatus</name>
    <dbReference type="NCBI Taxonomy" id="904363"/>
    <lineage>
        <taxon>Eukaryota</taxon>
        <taxon>Viridiplantae</taxon>
        <taxon>Chlorophyta</taxon>
        <taxon>core chlorophytes</taxon>
        <taxon>Trebouxiophyceae</taxon>
        <taxon>Chlorellales</taxon>
        <taxon>Chlorellaceae</taxon>
        <taxon>Apatococcus</taxon>
    </lineage>
</organism>
<dbReference type="Gene3D" id="2.60.60.20">
    <property type="entry name" value="PLAT/LH2 domain"/>
    <property type="match status" value="1"/>
</dbReference>
<dbReference type="InterPro" id="IPR036226">
    <property type="entry name" value="LipOase_C_sf"/>
</dbReference>
<evidence type="ECO:0000259" key="8">
    <source>
        <dbReference type="PROSITE" id="PS51393"/>
    </source>
</evidence>
<dbReference type="PROSITE" id="PS00711">
    <property type="entry name" value="LIPOXYGENASE_1"/>
    <property type="match status" value="1"/>
</dbReference>
<dbReference type="Gene3D" id="4.10.375.10">
    <property type="entry name" value="Lipoxygenase-1, Domain 2"/>
    <property type="match status" value="1"/>
</dbReference>
<dbReference type="EMBL" id="JALJOS010000046">
    <property type="protein sequence ID" value="KAK9819525.1"/>
    <property type="molecule type" value="Genomic_DNA"/>
</dbReference>
<dbReference type="PROSITE" id="PS51393">
    <property type="entry name" value="LIPOXYGENASE_3"/>
    <property type="match status" value="1"/>
</dbReference>
<evidence type="ECO:0000313" key="10">
    <source>
        <dbReference type="Proteomes" id="UP001438707"/>
    </source>
</evidence>
<dbReference type="PRINTS" id="PR00468">
    <property type="entry name" value="PLTLPOXGNASE"/>
</dbReference>
<keyword evidence="10" id="KW-1185">Reference proteome</keyword>
<keyword evidence="5 6" id="KW-0408">Iron</keyword>
<dbReference type="PRINTS" id="PR00087">
    <property type="entry name" value="LIPOXYGENASE"/>
</dbReference>
<feature type="compositionally biased region" description="Basic residues" evidence="7">
    <location>
        <begin position="14"/>
        <end position="23"/>
    </location>
</feature>
<feature type="region of interest" description="Disordered" evidence="7">
    <location>
        <begin position="1"/>
        <end position="25"/>
    </location>
</feature>
<keyword evidence="2 6" id="KW-0479">Metal-binding</keyword>
<evidence type="ECO:0000313" key="9">
    <source>
        <dbReference type="EMBL" id="KAK9819525.1"/>
    </source>
</evidence>